<feature type="non-terminal residue" evidence="1">
    <location>
        <position position="1"/>
    </location>
</feature>
<dbReference type="AlphaFoldDB" id="A0A820QJG6"/>
<organism evidence="1 2">
    <name type="scientific">Adineta steineri</name>
    <dbReference type="NCBI Taxonomy" id="433720"/>
    <lineage>
        <taxon>Eukaryota</taxon>
        <taxon>Metazoa</taxon>
        <taxon>Spiralia</taxon>
        <taxon>Gnathifera</taxon>
        <taxon>Rotifera</taxon>
        <taxon>Eurotatoria</taxon>
        <taxon>Bdelloidea</taxon>
        <taxon>Adinetida</taxon>
        <taxon>Adinetidae</taxon>
        <taxon>Adineta</taxon>
    </lineage>
</organism>
<proteinExistence type="predicted"/>
<name>A0A820QJG6_9BILA</name>
<gene>
    <name evidence="1" type="ORF">OKA104_LOCUS52603</name>
</gene>
<protein>
    <submittedName>
        <fullName evidence="1">Uncharacterized protein</fullName>
    </submittedName>
</protein>
<evidence type="ECO:0000313" key="2">
    <source>
        <dbReference type="Proteomes" id="UP000663881"/>
    </source>
</evidence>
<reference evidence="1" key="1">
    <citation type="submission" date="2021-02" db="EMBL/GenBank/DDBJ databases">
        <authorList>
            <person name="Nowell W R."/>
        </authorList>
    </citation>
    <scope>NUCLEOTIDE SEQUENCE</scope>
</reference>
<dbReference type="Proteomes" id="UP000663881">
    <property type="component" value="Unassembled WGS sequence"/>
</dbReference>
<dbReference type="EMBL" id="CAJOAY010030939">
    <property type="protein sequence ID" value="CAF4422533.1"/>
    <property type="molecule type" value="Genomic_DNA"/>
</dbReference>
<evidence type="ECO:0000313" key="1">
    <source>
        <dbReference type="EMBL" id="CAF4422533.1"/>
    </source>
</evidence>
<comment type="caution">
    <text evidence="1">The sequence shown here is derived from an EMBL/GenBank/DDBJ whole genome shotgun (WGS) entry which is preliminary data.</text>
</comment>
<accession>A0A820QJG6</accession>
<sequence>GEHQKWQGLFDDIIKQSTPPFLFSKYFRTKSVLRKLSFSCAAKFGNSCKLKSYCLSSFLAARFTLRVSMKLVFVLIKH</sequence>